<keyword evidence="1" id="KW-0812">Transmembrane</keyword>
<dbReference type="RefSeq" id="XP_052113699.1">
    <property type="nucleotide sequence ID" value="XM_052257739.1"/>
</dbReference>
<dbReference type="PANTHER" id="PTHR10334">
    <property type="entry name" value="CYSTEINE-RICH SECRETORY PROTEIN-RELATED"/>
    <property type="match status" value="1"/>
</dbReference>
<dbReference type="Gene3D" id="3.40.33.10">
    <property type="entry name" value="CAP"/>
    <property type="match status" value="1"/>
</dbReference>
<evidence type="ECO:0000259" key="2">
    <source>
        <dbReference type="SMART" id="SM00198"/>
    </source>
</evidence>
<dbReference type="AlphaFoldDB" id="A0A9C6TSG3"/>
<name>A0A9C6TSG3_ARADU</name>
<reference evidence="3" key="1">
    <citation type="journal article" date="2016" name="Nat. Genet.">
        <title>The genome sequences of Arachis duranensis and Arachis ipaensis, the diploid ancestors of cultivated peanut.</title>
        <authorList>
            <person name="Bertioli D.J."/>
            <person name="Cannon S.B."/>
            <person name="Froenicke L."/>
            <person name="Huang G."/>
            <person name="Farmer A.D."/>
            <person name="Cannon E.K."/>
            <person name="Liu X."/>
            <person name="Gao D."/>
            <person name="Clevenger J."/>
            <person name="Dash S."/>
            <person name="Ren L."/>
            <person name="Moretzsohn M.C."/>
            <person name="Shirasawa K."/>
            <person name="Huang W."/>
            <person name="Vidigal B."/>
            <person name="Abernathy B."/>
            <person name="Chu Y."/>
            <person name="Niederhuth C.E."/>
            <person name="Umale P."/>
            <person name="Araujo A.C."/>
            <person name="Kozik A."/>
            <person name="Kim K.D."/>
            <person name="Burow M.D."/>
            <person name="Varshney R.K."/>
            <person name="Wang X."/>
            <person name="Zhang X."/>
            <person name="Barkley N."/>
            <person name="Guimaraes P.M."/>
            <person name="Isobe S."/>
            <person name="Guo B."/>
            <person name="Liao B."/>
            <person name="Stalker H.T."/>
            <person name="Schmitz R.J."/>
            <person name="Scheffler B.E."/>
            <person name="Leal-Bertioli S.C."/>
            <person name="Xun X."/>
            <person name="Jackson S.A."/>
            <person name="Michelmore R."/>
            <person name="Ozias-Akins P."/>
        </authorList>
    </citation>
    <scope>NUCLEOTIDE SEQUENCE [LARGE SCALE GENOMIC DNA]</scope>
    <source>
        <strain evidence="3">cv. V14167</strain>
    </source>
</reference>
<dbReference type="PRINTS" id="PR00837">
    <property type="entry name" value="V5TPXLIKE"/>
</dbReference>
<dbReference type="InterPro" id="IPR035940">
    <property type="entry name" value="CAP_sf"/>
</dbReference>
<feature type="domain" description="SCP" evidence="2">
    <location>
        <begin position="24"/>
        <end position="150"/>
    </location>
</feature>
<reference evidence="4" key="2">
    <citation type="submission" date="2025-08" db="UniProtKB">
        <authorList>
            <consortium name="RefSeq"/>
        </authorList>
    </citation>
    <scope>IDENTIFICATION</scope>
    <source>
        <tissue evidence="4">Whole plant</tissue>
    </source>
</reference>
<dbReference type="InterPro" id="IPR001283">
    <property type="entry name" value="CRISP-related"/>
</dbReference>
<dbReference type="Proteomes" id="UP000515211">
    <property type="component" value="Chromosome 2"/>
</dbReference>
<keyword evidence="1" id="KW-1133">Transmembrane helix</keyword>
<keyword evidence="1" id="KW-0472">Membrane</keyword>
<proteinExistence type="predicted"/>
<accession>A0A9C6TSG3</accession>
<organism evidence="3 4">
    <name type="scientific">Arachis duranensis</name>
    <name type="common">Wild peanut</name>
    <dbReference type="NCBI Taxonomy" id="130453"/>
    <lineage>
        <taxon>Eukaryota</taxon>
        <taxon>Viridiplantae</taxon>
        <taxon>Streptophyta</taxon>
        <taxon>Embryophyta</taxon>
        <taxon>Tracheophyta</taxon>
        <taxon>Spermatophyta</taxon>
        <taxon>Magnoliopsida</taxon>
        <taxon>eudicotyledons</taxon>
        <taxon>Gunneridae</taxon>
        <taxon>Pentapetalae</taxon>
        <taxon>rosids</taxon>
        <taxon>fabids</taxon>
        <taxon>Fabales</taxon>
        <taxon>Fabaceae</taxon>
        <taxon>Papilionoideae</taxon>
        <taxon>50 kb inversion clade</taxon>
        <taxon>dalbergioids sensu lato</taxon>
        <taxon>Dalbergieae</taxon>
        <taxon>Pterocarpus clade</taxon>
        <taxon>Arachis</taxon>
    </lineage>
</organism>
<feature type="transmembrane region" description="Helical" evidence="1">
    <location>
        <begin position="6"/>
        <end position="22"/>
    </location>
</feature>
<gene>
    <name evidence="4" type="primary">LOC127744898</name>
</gene>
<evidence type="ECO:0000313" key="3">
    <source>
        <dbReference type="Proteomes" id="UP000515211"/>
    </source>
</evidence>
<dbReference type="KEGG" id="adu:127744898"/>
<evidence type="ECO:0000313" key="4">
    <source>
        <dbReference type="RefSeq" id="XP_052113699.1"/>
    </source>
</evidence>
<evidence type="ECO:0000256" key="1">
    <source>
        <dbReference type="SAM" id="Phobius"/>
    </source>
</evidence>
<keyword evidence="3" id="KW-1185">Reference proteome</keyword>
<sequence>MLLKIWLVIISFISIVPLFLIAQNSPKDYLKIHNNERVEVGVKSLKWDPKLASLARKFVKKHIFDCKKGFDDTTFAGKKYGRSSAYHRAFLSGVDAVNTWLQQKTNYDYKSNNCIDGTLSCILYAQIIWGETTFLGCARVKCRNYGDMTTGRGVARVSADTPGNS</sequence>
<dbReference type="InterPro" id="IPR014044">
    <property type="entry name" value="CAP_dom"/>
</dbReference>
<protein>
    <submittedName>
        <fullName evidence="4">Pathogenesis-related protein 1-like</fullName>
    </submittedName>
</protein>
<dbReference type="GeneID" id="127744898"/>
<dbReference type="Pfam" id="PF00188">
    <property type="entry name" value="CAP"/>
    <property type="match status" value="1"/>
</dbReference>
<dbReference type="SMART" id="SM00198">
    <property type="entry name" value="SCP"/>
    <property type="match status" value="1"/>
</dbReference>
<dbReference type="SUPFAM" id="SSF55797">
    <property type="entry name" value="PR-1-like"/>
    <property type="match status" value="1"/>
</dbReference>